<evidence type="ECO:0000256" key="1">
    <source>
        <dbReference type="ARBA" id="ARBA00000085"/>
    </source>
</evidence>
<organism evidence="17 18">
    <name type="scientific">Ligaoa zhengdingensis</name>
    <dbReference type="NCBI Taxonomy" id="2763658"/>
    <lineage>
        <taxon>Bacteria</taxon>
        <taxon>Bacillati</taxon>
        <taxon>Bacillota</taxon>
        <taxon>Clostridia</taxon>
        <taxon>Eubacteriales</taxon>
        <taxon>Oscillospiraceae</taxon>
        <taxon>Ligaoa</taxon>
    </lineage>
</organism>
<evidence type="ECO:0000256" key="10">
    <source>
        <dbReference type="ARBA" id="ARBA00022840"/>
    </source>
</evidence>
<evidence type="ECO:0000256" key="6">
    <source>
        <dbReference type="ARBA" id="ARBA00022679"/>
    </source>
</evidence>
<comment type="caution">
    <text evidence="17">The sequence shown here is derived from an EMBL/GenBank/DDBJ whole genome shotgun (WGS) entry which is preliminary data.</text>
</comment>
<keyword evidence="5" id="KW-0597">Phosphoprotein</keyword>
<feature type="transmembrane region" description="Helical" evidence="15">
    <location>
        <begin position="200"/>
        <end position="222"/>
    </location>
</feature>
<feature type="compositionally biased region" description="Basic and acidic residues" evidence="14">
    <location>
        <begin position="667"/>
        <end position="680"/>
    </location>
</feature>
<feature type="domain" description="Histidine kinase" evidence="16">
    <location>
        <begin position="445"/>
        <end position="659"/>
    </location>
</feature>
<dbReference type="PROSITE" id="PS50109">
    <property type="entry name" value="HIS_KIN"/>
    <property type="match status" value="1"/>
</dbReference>
<evidence type="ECO:0000256" key="13">
    <source>
        <dbReference type="ARBA" id="ARBA00023136"/>
    </source>
</evidence>
<evidence type="ECO:0000256" key="4">
    <source>
        <dbReference type="ARBA" id="ARBA00022475"/>
    </source>
</evidence>
<keyword evidence="9 17" id="KW-0418">Kinase</keyword>
<evidence type="ECO:0000256" key="12">
    <source>
        <dbReference type="ARBA" id="ARBA00023012"/>
    </source>
</evidence>
<dbReference type="GO" id="GO:0005886">
    <property type="term" value="C:plasma membrane"/>
    <property type="evidence" value="ECO:0007669"/>
    <property type="project" value="UniProtKB-SubCell"/>
</dbReference>
<evidence type="ECO:0000256" key="15">
    <source>
        <dbReference type="SAM" id="Phobius"/>
    </source>
</evidence>
<dbReference type="EMBL" id="JACRST010000030">
    <property type="protein sequence ID" value="MBC8547654.1"/>
    <property type="molecule type" value="Genomic_DNA"/>
</dbReference>
<evidence type="ECO:0000256" key="11">
    <source>
        <dbReference type="ARBA" id="ARBA00022989"/>
    </source>
</evidence>
<accession>A0A926I4Q5</accession>
<name>A0A926I4Q5_9FIRM</name>
<evidence type="ECO:0000256" key="7">
    <source>
        <dbReference type="ARBA" id="ARBA00022692"/>
    </source>
</evidence>
<dbReference type="InterPro" id="IPR036890">
    <property type="entry name" value="HATPase_C_sf"/>
</dbReference>
<keyword evidence="7 15" id="KW-0812">Transmembrane</keyword>
<dbReference type="AlphaFoldDB" id="A0A926I4Q5"/>
<dbReference type="InterPro" id="IPR003594">
    <property type="entry name" value="HATPase_dom"/>
</dbReference>
<evidence type="ECO:0000256" key="9">
    <source>
        <dbReference type="ARBA" id="ARBA00022777"/>
    </source>
</evidence>
<keyword evidence="4" id="KW-1003">Cell membrane</keyword>
<dbReference type="RefSeq" id="WP_249283695.1">
    <property type="nucleotide sequence ID" value="NZ_JACRST010000030.1"/>
</dbReference>
<evidence type="ECO:0000259" key="16">
    <source>
        <dbReference type="PROSITE" id="PS50109"/>
    </source>
</evidence>
<gene>
    <name evidence="17" type="ORF">H8711_12070</name>
</gene>
<evidence type="ECO:0000256" key="5">
    <source>
        <dbReference type="ARBA" id="ARBA00022553"/>
    </source>
</evidence>
<comment type="catalytic activity">
    <reaction evidence="1">
        <text>ATP + protein L-histidine = ADP + protein N-phospho-L-histidine.</text>
        <dbReference type="EC" id="2.7.13.3"/>
    </reaction>
</comment>
<comment type="subcellular location">
    <subcellularLocation>
        <location evidence="2">Cell membrane</location>
        <topology evidence="2">Multi-pass membrane protein</topology>
    </subcellularLocation>
</comment>
<dbReference type="Pfam" id="PF02518">
    <property type="entry name" value="HATPase_c"/>
    <property type="match status" value="1"/>
</dbReference>
<dbReference type="EC" id="2.7.13.3" evidence="3"/>
<keyword evidence="11 15" id="KW-1133">Transmembrane helix</keyword>
<keyword evidence="10" id="KW-0067">ATP-binding</keyword>
<dbReference type="PANTHER" id="PTHR45528:SF1">
    <property type="entry name" value="SENSOR HISTIDINE KINASE CPXA"/>
    <property type="match status" value="1"/>
</dbReference>
<evidence type="ECO:0000256" key="8">
    <source>
        <dbReference type="ARBA" id="ARBA00022741"/>
    </source>
</evidence>
<dbReference type="Gene3D" id="3.30.565.10">
    <property type="entry name" value="Histidine kinase-like ATPase, C-terminal domain"/>
    <property type="match status" value="1"/>
</dbReference>
<dbReference type="SUPFAM" id="SSF47384">
    <property type="entry name" value="Homodimeric domain of signal transducing histidine kinase"/>
    <property type="match status" value="1"/>
</dbReference>
<dbReference type="GO" id="GO:0000155">
    <property type="term" value="F:phosphorelay sensor kinase activity"/>
    <property type="evidence" value="ECO:0007669"/>
    <property type="project" value="InterPro"/>
</dbReference>
<dbReference type="InterPro" id="IPR036097">
    <property type="entry name" value="HisK_dim/P_sf"/>
</dbReference>
<reference evidence="17" key="1">
    <citation type="submission" date="2020-08" db="EMBL/GenBank/DDBJ databases">
        <title>Genome public.</title>
        <authorList>
            <person name="Liu C."/>
            <person name="Sun Q."/>
        </authorList>
    </citation>
    <scope>NUCLEOTIDE SEQUENCE</scope>
    <source>
        <strain evidence="17">NSJ-31</strain>
    </source>
</reference>
<feature type="transmembrane region" description="Helical" evidence="15">
    <location>
        <begin position="234"/>
        <end position="258"/>
    </location>
</feature>
<keyword evidence="13 15" id="KW-0472">Membrane</keyword>
<dbReference type="Pfam" id="PF00512">
    <property type="entry name" value="HisKA"/>
    <property type="match status" value="1"/>
</dbReference>
<protein>
    <recommendedName>
        <fullName evidence="3">histidine kinase</fullName>
        <ecNumber evidence="3">2.7.13.3</ecNumber>
    </recommendedName>
</protein>
<sequence>MKKRKPGVTFFFFALAVTLLLYSVGLALYQTQGGDNLYLDYRDTPSYTRTISGLIADAYYMALGSQSEQQQGQYMLDRENGNLDYFVQSNQGDGIKLFSNTEALSPGVFNNLISGGNYSEYIRIAEDKISISRDSRWGSIDETQQVLENRYAAYFDTAIRNTIRSGYTSDVVIYLAVRPEGQFQPHGDLYGTWSSWKNDVIILGVLTILACISLLILLVVAIKHKSLALANRKIAHMMGWFWLEAKAALTVLAVLGGWRALELIFGSSEFIYLLLFLSCFWWCWFLLLDLCYNKARVFTHNSISSISKWMLRFVRSLENKHDFLQRMKQRFIILVASEFLLILLFFVFLYIAPLGWIIDVVLVGLGIFLLVDYIKRYNRNVDEFGLVMDYVREVKNGTVNEPLILPPEDDFAPLANDLSDIQSGISRAVEEQVRSERMKVELVTNVSHDLKTPLTSIINYVDLLSKEELDPAYANDYVKIIAQKADRLKNLVQDLFEISRANSGAIELHPEQIDVVALVEQTIAEMDQRADALGLELRTQFAVPRLMVWADGKKLHRVFENLLGNALKYSLAGTRIYIAVLPLRQEATIIFKNIANYEMHFSPEDIVERFQRGDASRTTEGSGLGLAIAKSFVELCGGTLAIEVDGDLFKATASLPICAQPEAEAPADEKAPEPLHREEPEPPPAPGEPPEAPEEEP</sequence>
<feature type="transmembrane region" description="Helical" evidence="15">
    <location>
        <begin position="270"/>
        <end position="292"/>
    </location>
</feature>
<keyword evidence="12" id="KW-0902">Two-component regulatory system</keyword>
<dbReference type="GO" id="GO:0005524">
    <property type="term" value="F:ATP binding"/>
    <property type="evidence" value="ECO:0007669"/>
    <property type="project" value="UniProtKB-KW"/>
</dbReference>
<dbReference type="InterPro" id="IPR050398">
    <property type="entry name" value="HssS/ArlS-like"/>
</dbReference>
<dbReference type="PANTHER" id="PTHR45528">
    <property type="entry name" value="SENSOR HISTIDINE KINASE CPXA"/>
    <property type="match status" value="1"/>
</dbReference>
<dbReference type="Gene3D" id="1.10.287.130">
    <property type="match status" value="1"/>
</dbReference>
<dbReference type="Proteomes" id="UP000653127">
    <property type="component" value="Unassembled WGS sequence"/>
</dbReference>
<feature type="region of interest" description="Disordered" evidence="14">
    <location>
        <begin position="660"/>
        <end position="697"/>
    </location>
</feature>
<dbReference type="SMART" id="SM00388">
    <property type="entry name" value="HisKA"/>
    <property type="match status" value="1"/>
</dbReference>
<evidence type="ECO:0000256" key="14">
    <source>
        <dbReference type="SAM" id="MobiDB-lite"/>
    </source>
</evidence>
<dbReference type="SUPFAM" id="SSF55874">
    <property type="entry name" value="ATPase domain of HSP90 chaperone/DNA topoisomerase II/histidine kinase"/>
    <property type="match status" value="1"/>
</dbReference>
<keyword evidence="6" id="KW-0808">Transferase</keyword>
<dbReference type="CDD" id="cd00082">
    <property type="entry name" value="HisKA"/>
    <property type="match status" value="1"/>
</dbReference>
<evidence type="ECO:0000313" key="18">
    <source>
        <dbReference type="Proteomes" id="UP000653127"/>
    </source>
</evidence>
<keyword evidence="8" id="KW-0547">Nucleotide-binding</keyword>
<dbReference type="FunFam" id="1.10.287.130:FF:000008">
    <property type="entry name" value="Two-component sensor histidine kinase"/>
    <property type="match status" value="1"/>
</dbReference>
<dbReference type="InterPro" id="IPR005467">
    <property type="entry name" value="His_kinase_dom"/>
</dbReference>
<feature type="transmembrane region" description="Helical" evidence="15">
    <location>
        <begin position="356"/>
        <end position="374"/>
    </location>
</feature>
<dbReference type="SMART" id="SM00387">
    <property type="entry name" value="HATPase_c"/>
    <property type="match status" value="1"/>
</dbReference>
<feature type="transmembrane region" description="Helical" evidence="15">
    <location>
        <begin position="331"/>
        <end position="350"/>
    </location>
</feature>
<evidence type="ECO:0000313" key="17">
    <source>
        <dbReference type="EMBL" id="MBC8547654.1"/>
    </source>
</evidence>
<keyword evidence="18" id="KW-1185">Reference proteome</keyword>
<dbReference type="InterPro" id="IPR003661">
    <property type="entry name" value="HisK_dim/P_dom"/>
</dbReference>
<proteinExistence type="predicted"/>
<evidence type="ECO:0000256" key="2">
    <source>
        <dbReference type="ARBA" id="ARBA00004651"/>
    </source>
</evidence>
<evidence type="ECO:0000256" key="3">
    <source>
        <dbReference type="ARBA" id="ARBA00012438"/>
    </source>
</evidence>